<gene>
    <name evidence="1" type="ORF">CEE55_22450</name>
</gene>
<organism evidence="1 2">
    <name type="scientific">Stenotrophomonas pavanii</name>
    <dbReference type="NCBI Taxonomy" id="487698"/>
    <lineage>
        <taxon>Bacteria</taxon>
        <taxon>Pseudomonadati</taxon>
        <taxon>Pseudomonadota</taxon>
        <taxon>Gammaproteobacteria</taxon>
        <taxon>Lysobacterales</taxon>
        <taxon>Lysobacteraceae</taxon>
        <taxon>Stenotrophomonas</taxon>
    </lineage>
</organism>
<dbReference type="Proteomes" id="UP000197904">
    <property type="component" value="Unassembled WGS sequence"/>
</dbReference>
<dbReference type="AlphaFoldDB" id="A0A246KQX7"/>
<comment type="caution">
    <text evidence="1">The sequence shown here is derived from an EMBL/GenBank/DDBJ whole genome shotgun (WGS) entry which is preliminary data.</text>
</comment>
<dbReference type="EMBL" id="NIXP01000157">
    <property type="protein sequence ID" value="OWR25645.1"/>
    <property type="molecule type" value="Genomic_DNA"/>
</dbReference>
<evidence type="ECO:0000313" key="1">
    <source>
        <dbReference type="EMBL" id="OWR25645.1"/>
    </source>
</evidence>
<evidence type="ECO:0000313" key="2">
    <source>
        <dbReference type="Proteomes" id="UP000197904"/>
    </source>
</evidence>
<reference evidence="1 2" key="1">
    <citation type="submission" date="2017-06" db="EMBL/GenBank/DDBJ databases">
        <authorList>
            <person name="Kim H.J."/>
            <person name="Triplett B.A."/>
        </authorList>
    </citation>
    <scope>NUCLEOTIDE SEQUENCE [LARGE SCALE GENOMIC DNA]</scope>
    <source>
        <strain evidence="1 2">S18795</strain>
    </source>
</reference>
<accession>A0A246KQX7</accession>
<sequence length="157" mass="16914">MRILAIDPGPVESGWCLMLDGMILQAGVDDNQALLAMLQGWELHMGDALALEMIASYGMAVGREVFETCVWVGRFAQAWHQPNAVHLVYRRDVKLHLCGNAKAKDANIRQALLDLLGPQGTKKAPGPTYGVKSHAWAALGVAVTVAGITPENSRRAA</sequence>
<proteinExistence type="predicted"/>
<protein>
    <submittedName>
        <fullName evidence="1">Uncharacterized protein</fullName>
    </submittedName>
</protein>
<name>A0A246KQX7_9GAMM</name>
<dbReference type="RefSeq" id="WP_088476419.1">
    <property type="nucleotide sequence ID" value="NZ_NIXP01000157.1"/>
</dbReference>